<reference evidence="1" key="1">
    <citation type="submission" date="2022-07" db="EMBL/GenBank/DDBJ databases">
        <authorList>
            <person name="Macas J."/>
            <person name="Novak P."/>
            <person name="Neumann P."/>
        </authorList>
    </citation>
    <scope>NUCLEOTIDE SEQUENCE</scope>
</reference>
<accession>A0A9P0YVK3</accession>
<gene>
    <name evidence="1" type="ORF">CEURO_LOCUS6011</name>
</gene>
<dbReference type="AlphaFoldDB" id="A0A9P0YVK3"/>
<sequence length="118" mass="13185">MFLLEVASQISSPFMMAGKIGMIPLEVDGQNSSPFLVAGETGMLELCCCFYFNFHSSSRCSIAVSGVYHIARLASWAALMRDYNFESHSSVAYDMPICIWFFSIDYGVLLMSLFHLVN</sequence>
<protein>
    <submittedName>
        <fullName evidence="1">Uncharacterized protein</fullName>
    </submittedName>
</protein>
<dbReference type="EMBL" id="CAMAPE010000010">
    <property type="protein sequence ID" value="CAH9076773.1"/>
    <property type="molecule type" value="Genomic_DNA"/>
</dbReference>
<dbReference type="OrthoDB" id="10362882at2759"/>
<organism evidence="1 2">
    <name type="scientific">Cuscuta europaea</name>
    <name type="common">European dodder</name>
    <dbReference type="NCBI Taxonomy" id="41803"/>
    <lineage>
        <taxon>Eukaryota</taxon>
        <taxon>Viridiplantae</taxon>
        <taxon>Streptophyta</taxon>
        <taxon>Embryophyta</taxon>
        <taxon>Tracheophyta</taxon>
        <taxon>Spermatophyta</taxon>
        <taxon>Magnoliopsida</taxon>
        <taxon>eudicotyledons</taxon>
        <taxon>Gunneridae</taxon>
        <taxon>Pentapetalae</taxon>
        <taxon>asterids</taxon>
        <taxon>lamiids</taxon>
        <taxon>Solanales</taxon>
        <taxon>Convolvulaceae</taxon>
        <taxon>Cuscuteae</taxon>
        <taxon>Cuscuta</taxon>
        <taxon>Cuscuta subgen. Cuscuta</taxon>
    </lineage>
</organism>
<keyword evidence="2" id="KW-1185">Reference proteome</keyword>
<evidence type="ECO:0000313" key="1">
    <source>
        <dbReference type="EMBL" id="CAH9076773.1"/>
    </source>
</evidence>
<evidence type="ECO:0000313" key="2">
    <source>
        <dbReference type="Proteomes" id="UP001152484"/>
    </source>
</evidence>
<name>A0A9P0YVK3_CUSEU</name>
<comment type="caution">
    <text evidence="1">The sequence shown here is derived from an EMBL/GenBank/DDBJ whole genome shotgun (WGS) entry which is preliminary data.</text>
</comment>
<dbReference type="Proteomes" id="UP001152484">
    <property type="component" value="Unassembled WGS sequence"/>
</dbReference>
<proteinExistence type="predicted"/>